<keyword evidence="4" id="KW-0378">Hydrolase</keyword>
<keyword evidence="5" id="KW-1185">Reference proteome</keyword>
<evidence type="ECO:0000313" key="4">
    <source>
        <dbReference type="EMBL" id="KAL3321110.1"/>
    </source>
</evidence>
<dbReference type="Gene3D" id="3.90.70.10">
    <property type="entry name" value="Cysteine proteinases"/>
    <property type="match status" value="1"/>
</dbReference>
<dbReference type="Proteomes" id="UP001626550">
    <property type="component" value="Unassembled WGS sequence"/>
</dbReference>
<evidence type="ECO:0000259" key="2">
    <source>
        <dbReference type="PROSITE" id="PS50053"/>
    </source>
</evidence>
<gene>
    <name evidence="4" type="primary">USP48</name>
    <name evidence="4" type="ORF">Ciccas_000185</name>
</gene>
<accession>A0ABD2QNT9</accession>
<name>A0ABD2QNT9_9PLAT</name>
<dbReference type="AlphaFoldDB" id="A0ABD2QNT9"/>
<dbReference type="InterPro" id="IPR001394">
    <property type="entry name" value="Peptidase_C19_UCH"/>
</dbReference>
<dbReference type="InterPro" id="IPR029071">
    <property type="entry name" value="Ubiquitin-like_domsf"/>
</dbReference>
<proteinExistence type="predicted"/>
<feature type="region of interest" description="Disordered" evidence="1">
    <location>
        <begin position="735"/>
        <end position="781"/>
    </location>
</feature>
<sequence>MNLKIPDRLDFANLESPTGKKSKIDTISVRHETNMYKLHSVLLHMGIYSTSGHYVAVVRNTLGKRTPLEDLPPAQDSSVIEDVWVVCNDSVVQSIPDSQFELTRVNGQMMYPSPNLQNGDSSLHSQEPKYHKSSDAYTLFYRMDEPDSDPAEDLSCLSTDFREKLLQTNKEEREREFQEDLNAKRIQRMKSDFLSAMVVSPDNLDMSNVLFVPAAWVTSYFTSIEDSNFHHIPSMEDYQCSHGCVDPDFPTHELRVVKADGFKQLFPECKNLAPFMACMECIQEKIDQFHLKEQAQVLDKEIAQWLAKHEDDNSDIDFDSSINYYLIGKSSLKTWRNVINSDDFDSDISFNADLFCEHGFPKAAHKLPERLWKAMKKILHLAGLKNVFELCSSENNSSNCSMCEKTTSSIPDRVNKEKKALSLLFNHRVSYKGMFNKQTHKFEVTSSSVVCSYVSSIFIRLQNFINRVSHDLLSYEPVTLYAINPEFVLSWRRFVRNKNLESLPKTDCFPWFTAPEVICQHKKLIRPWFCLVNDCAVFLLLDREYREFCDFYPDRPQNPNTDLPNELQFSIKPPFECGKPANPPEAWTLELVSDESNLSCCKECYEGFRESSFISCSVRVREIENREDLPNDLADVEIMSTSSNLRRSARSRTFNDDLILRVGASWTVQDVRTEILSAKGVLPSDQHIFFNQNELTDKDIRLGSLGVNEGSILYFCRDTSLEEVEVLCDIKSGLQNSASSSPQRGKRGQNGQESTFQGFKGTLLSRESPKRAKSDELIQID</sequence>
<dbReference type="GO" id="GO:0016787">
    <property type="term" value="F:hydrolase activity"/>
    <property type="evidence" value="ECO:0007669"/>
    <property type="project" value="UniProtKB-KW"/>
</dbReference>
<dbReference type="InterPro" id="IPR000626">
    <property type="entry name" value="Ubiquitin-like_dom"/>
</dbReference>
<feature type="compositionally biased region" description="Basic and acidic residues" evidence="1">
    <location>
        <begin position="767"/>
        <end position="781"/>
    </location>
</feature>
<dbReference type="Gene3D" id="3.10.20.90">
    <property type="entry name" value="Phosphatidylinositol 3-kinase Catalytic Subunit, Chain A, domain 1"/>
    <property type="match status" value="1"/>
</dbReference>
<feature type="compositionally biased region" description="Polar residues" evidence="1">
    <location>
        <begin position="735"/>
        <end position="757"/>
    </location>
</feature>
<feature type="domain" description="Ubiquitin-like" evidence="2">
    <location>
        <begin position="634"/>
        <end position="715"/>
    </location>
</feature>
<comment type="caution">
    <text evidence="4">The sequence shown here is derived from an EMBL/GenBank/DDBJ whole genome shotgun (WGS) entry which is preliminary data.</text>
</comment>
<dbReference type="PROSITE" id="PS00973">
    <property type="entry name" value="USP_2"/>
    <property type="match status" value="1"/>
</dbReference>
<dbReference type="InterPro" id="IPR038765">
    <property type="entry name" value="Papain-like_cys_pep_sf"/>
</dbReference>
<evidence type="ECO:0000259" key="3">
    <source>
        <dbReference type="PROSITE" id="PS50235"/>
    </source>
</evidence>
<evidence type="ECO:0000313" key="5">
    <source>
        <dbReference type="Proteomes" id="UP001626550"/>
    </source>
</evidence>
<dbReference type="SUPFAM" id="SSF54001">
    <property type="entry name" value="Cysteine proteinases"/>
    <property type="match status" value="1"/>
</dbReference>
<protein>
    <submittedName>
        <fullName evidence="4">Ubiquitin carboxyl-terminal hydrolase 48</fullName>
    </submittedName>
</protein>
<reference evidence="4 5" key="1">
    <citation type="submission" date="2024-11" db="EMBL/GenBank/DDBJ databases">
        <title>Adaptive evolution of stress response genes in parasites aligns with host niche diversity.</title>
        <authorList>
            <person name="Hahn C."/>
            <person name="Resl P."/>
        </authorList>
    </citation>
    <scope>NUCLEOTIDE SEQUENCE [LARGE SCALE GENOMIC DNA]</scope>
    <source>
        <strain evidence="4">EGGRZ-B1_66</strain>
        <tissue evidence="4">Body</tissue>
    </source>
</reference>
<feature type="domain" description="USP" evidence="3">
    <location>
        <begin position="1"/>
        <end position="144"/>
    </location>
</feature>
<evidence type="ECO:0000256" key="1">
    <source>
        <dbReference type="SAM" id="MobiDB-lite"/>
    </source>
</evidence>
<dbReference type="InterPro" id="IPR018200">
    <property type="entry name" value="USP_CS"/>
</dbReference>
<dbReference type="PROSITE" id="PS50235">
    <property type="entry name" value="USP_3"/>
    <property type="match status" value="1"/>
</dbReference>
<dbReference type="InterPro" id="IPR028889">
    <property type="entry name" value="USP"/>
</dbReference>
<dbReference type="SUPFAM" id="SSF54236">
    <property type="entry name" value="Ubiquitin-like"/>
    <property type="match status" value="1"/>
</dbReference>
<dbReference type="PROSITE" id="PS50053">
    <property type="entry name" value="UBIQUITIN_2"/>
    <property type="match status" value="1"/>
</dbReference>
<dbReference type="EMBL" id="JBJKFK010000010">
    <property type="protein sequence ID" value="KAL3321110.1"/>
    <property type="molecule type" value="Genomic_DNA"/>
</dbReference>
<dbReference type="Pfam" id="PF00443">
    <property type="entry name" value="UCH"/>
    <property type="match status" value="1"/>
</dbReference>
<organism evidence="4 5">
    <name type="scientific">Cichlidogyrus casuarinus</name>
    <dbReference type="NCBI Taxonomy" id="1844966"/>
    <lineage>
        <taxon>Eukaryota</taxon>
        <taxon>Metazoa</taxon>
        <taxon>Spiralia</taxon>
        <taxon>Lophotrochozoa</taxon>
        <taxon>Platyhelminthes</taxon>
        <taxon>Monogenea</taxon>
        <taxon>Monopisthocotylea</taxon>
        <taxon>Dactylogyridea</taxon>
        <taxon>Ancyrocephalidae</taxon>
        <taxon>Cichlidogyrus</taxon>
    </lineage>
</organism>